<dbReference type="Proteomes" id="UP000593576">
    <property type="component" value="Unassembled WGS sequence"/>
</dbReference>
<dbReference type="PANTHER" id="PTHR33067">
    <property type="entry name" value="RNA-DIRECTED DNA POLYMERASE-RELATED"/>
    <property type="match status" value="1"/>
</dbReference>
<protein>
    <submittedName>
        <fullName evidence="1">Uncharacterized protein</fullName>
    </submittedName>
</protein>
<gene>
    <name evidence="1" type="ORF">Goshw_018445</name>
</gene>
<reference evidence="1 2" key="1">
    <citation type="journal article" date="2019" name="Genome Biol. Evol.">
        <title>Insights into the evolution of the New World diploid cottons (Gossypium, subgenus Houzingenia) based on genome sequencing.</title>
        <authorList>
            <person name="Grover C.E."/>
            <person name="Arick M.A. 2nd"/>
            <person name="Thrash A."/>
            <person name="Conover J.L."/>
            <person name="Sanders W.S."/>
            <person name="Peterson D.G."/>
            <person name="Frelichowski J.E."/>
            <person name="Scheffler J.A."/>
            <person name="Scheffler B.E."/>
            <person name="Wendel J.F."/>
        </authorList>
    </citation>
    <scope>NUCLEOTIDE SEQUENCE [LARGE SCALE GENOMIC DNA]</scope>
    <source>
        <strain evidence="1">1</strain>
        <tissue evidence="1">Leaf</tissue>
    </source>
</reference>
<dbReference type="OrthoDB" id="1002605at2759"/>
<dbReference type="Gene3D" id="2.40.70.10">
    <property type="entry name" value="Acid Proteases"/>
    <property type="match status" value="1"/>
</dbReference>
<comment type="caution">
    <text evidence="1">The sequence shown here is derived from an EMBL/GenBank/DDBJ whole genome shotgun (WGS) entry which is preliminary data.</text>
</comment>
<dbReference type="InterPro" id="IPR021109">
    <property type="entry name" value="Peptidase_aspartic_dom_sf"/>
</dbReference>
<accession>A0A7J9LGM2</accession>
<evidence type="ECO:0000313" key="1">
    <source>
        <dbReference type="EMBL" id="MBA0857874.1"/>
    </source>
</evidence>
<dbReference type="PANTHER" id="PTHR33067:SF31">
    <property type="entry name" value="RNA-DIRECTED DNA POLYMERASE"/>
    <property type="match status" value="1"/>
</dbReference>
<keyword evidence="2" id="KW-1185">Reference proteome</keyword>
<dbReference type="EMBL" id="JABFAF010000006">
    <property type="protein sequence ID" value="MBA0857874.1"/>
    <property type="molecule type" value="Genomic_DNA"/>
</dbReference>
<sequence>MANPNGNNNVNEQNDARFPLVVSPALRSIRDYAIPHAKRLCTSIRFLTVETFYTSLRESIKGNLDTIGNGTLLSKSPKKVVKIIEETEFSIPPIDEILVELDESLKIRISSFTFAQKLERNKLDKKFLKFLKNIALIKDCSAIIQKKLPPKLKDSGSSTIIFTIGSHNFGKVLCNLGASINLMPLSIAQKLGLGDIMPSVPLKMVTFKIFSSLKLSNDNEEFLSISVIDKVNFGSSKSIYLVNSMQTILVSKAKRKDGVLKEFMTTFDYIPKYARPMSKFESLSLHLRSLKDLKSSIKKSLKKSYKVKRWHGKRFGRKQLEQKIVRHIATSHVCHRDEIWAPSHNMTTNPVAMTRAKSVCHVTTKNSLML</sequence>
<organism evidence="1 2">
    <name type="scientific">Gossypium schwendimanii</name>
    <name type="common">Cotton</name>
    <dbReference type="NCBI Taxonomy" id="34291"/>
    <lineage>
        <taxon>Eukaryota</taxon>
        <taxon>Viridiplantae</taxon>
        <taxon>Streptophyta</taxon>
        <taxon>Embryophyta</taxon>
        <taxon>Tracheophyta</taxon>
        <taxon>Spermatophyta</taxon>
        <taxon>Magnoliopsida</taxon>
        <taxon>eudicotyledons</taxon>
        <taxon>Gunneridae</taxon>
        <taxon>Pentapetalae</taxon>
        <taxon>rosids</taxon>
        <taxon>malvids</taxon>
        <taxon>Malvales</taxon>
        <taxon>Malvaceae</taxon>
        <taxon>Malvoideae</taxon>
        <taxon>Gossypium</taxon>
    </lineage>
</organism>
<name>A0A7J9LGM2_GOSSC</name>
<dbReference type="AlphaFoldDB" id="A0A7J9LGM2"/>
<proteinExistence type="predicted"/>
<evidence type="ECO:0000313" key="2">
    <source>
        <dbReference type="Proteomes" id="UP000593576"/>
    </source>
</evidence>